<evidence type="ECO:0000313" key="3">
    <source>
        <dbReference type="EMBL" id="OIR02812.1"/>
    </source>
</evidence>
<dbReference type="EC" id="2.1.1.171" evidence="3"/>
<dbReference type="CDD" id="cd02440">
    <property type="entry name" value="AdoMet_MTases"/>
    <property type="match status" value="1"/>
</dbReference>
<dbReference type="NCBIfam" id="TIGR00095">
    <property type="entry name" value="16S rRNA (guanine(966)-N(2))-methyltransferase RsmD"/>
    <property type="match status" value="1"/>
</dbReference>
<dbReference type="EMBL" id="MLJW01000071">
    <property type="protein sequence ID" value="OIR02812.1"/>
    <property type="molecule type" value="Genomic_DNA"/>
</dbReference>
<dbReference type="GO" id="GO:0052913">
    <property type="term" value="F:16S rRNA (guanine(966)-N(2))-methyltransferase activity"/>
    <property type="evidence" value="ECO:0007669"/>
    <property type="project" value="UniProtKB-EC"/>
</dbReference>
<keyword evidence="2 3" id="KW-0808">Transferase</keyword>
<gene>
    <name evidence="3" type="primary">rsmD_6</name>
    <name evidence="3" type="ORF">GALL_150200</name>
</gene>
<dbReference type="PIRSF" id="PIRSF004553">
    <property type="entry name" value="CHP00095"/>
    <property type="match status" value="1"/>
</dbReference>
<keyword evidence="1 3" id="KW-0489">Methyltransferase</keyword>
<organism evidence="3">
    <name type="scientific">mine drainage metagenome</name>
    <dbReference type="NCBI Taxonomy" id="410659"/>
    <lineage>
        <taxon>unclassified sequences</taxon>
        <taxon>metagenomes</taxon>
        <taxon>ecological metagenomes</taxon>
    </lineage>
</organism>
<dbReference type="SUPFAM" id="SSF53335">
    <property type="entry name" value="S-adenosyl-L-methionine-dependent methyltransferases"/>
    <property type="match status" value="1"/>
</dbReference>
<dbReference type="InterPro" id="IPR004398">
    <property type="entry name" value="RNA_MeTrfase_RsmD"/>
</dbReference>
<dbReference type="PANTHER" id="PTHR43542:SF1">
    <property type="entry name" value="METHYLTRANSFERASE"/>
    <property type="match status" value="1"/>
</dbReference>
<comment type="caution">
    <text evidence="3">The sequence shown here is derived from an EMBL/GenBank/DDBJ whole genome shotgun (WGS) entry which is preliminary data.</text>
</comment>
<evidence type="ECO:0000256" key="1">
    <source>
        <dbReference type="ARBA" id="ARBA00022603"/>
    </source>
</evidence>
<dbReference type="Gene3D" id="3.40.50.150">
    <property type="entry name" value="Vaccinia Virus protein VP39"/>
    <property type="match status" value="1"/>
</dbReference>
<name>A0A1J5SMA5_9ZZZZ</name>
<dbReference type="Pfam" id="PF03602">
    <property type="entry name" value="Cons_hypoth95"/>
    <property type="match status" value="1"/>
</dbReference>
<protein>
    <submittedName>
        <fullName evidence="3">Ribosomal RNA small subunit methyltransferase D</fullName>
        <ecNumber evidence="3">2.1.1.171</ecNumber>
    </submittedName>
</protein>
<reference evidence="3" key="1">
    <citation type="submission" date="2016-10" db="EMBL/GenBank/DDBJ databases">
        <title>Sequence of Gallionella enrichment culture.</title>
        <authorList>
            <person name="Poehlein A."/>
            <person name="Muehling M."/>
            <person name="Daniel R."/>
        </authorList>
    </citation>
    <scope>NUCLEOTIDE SEQUENCE</scope>
</reference>
<dbReference type="AlphaFoldDB" id="A0A1J5SMA5"/>
<dbReference type="InterPro" id="IPR029063">
    <property type="entry name" value="SAM-dependent_MTases_sf"/>
</dbReference>
<dbReference type="GO" id="GO:0003676">
    <property type="term" value="F:nucleic acid binding"/>
    <property type="evidence" value="ECO:0007669"/>
    <property type="project" value="InterPro"/>
</dbReference>
<dbReference type="PROSITE" id="PS00092">
    <property type="entry name" value="N6_MTASE"/>
    <property type="match status" value="1"/>
</dbReference>
<sequence length="193" mass="21858">MAEKKLNTVRINAGDWRSRLLKFPDATGLRPTPERVRQTVFNWLGQDLTGMNCLDLFAGTGVMGFEALSRGAVSATLVEKAAPAYKALLENKSLLKAEHAHIVHQDALQFLSANMQSSNPQKFHLIFLDPPYHQQWLPKVLPQLATHLHQEGWVYAEAEYGLETMPELMHDWQLIKQSKAGNVFYHLLKSKNV</sequence>
<dbReference type="PANTHER" id="PTHR43542">
    <property type="entry name" value="METHYLTRANSFERASE"/>
    <property type="match status" value="1"/>
</dbReference>
<evidence type="ECO:0000256" key="2">
    <source>
        <dbReference type="ARBA" id="ARBA00022679"/>
    </source>
</evidence>
<proteinExistence type="predicted"/>
<dbReference type="InterPro" id="IPR002052">
    <property type="entry name" value="DNA_methylase_N6_adenine_CS"/>
</dbReference>
<accession>A0A1J5SMA5</accession>